<evidence type="ECO:0000313" key="14">
    <source>
        <dbReference type="Proteomes" id="UP000535937"/>
    </source>
</evidence>
<evidence type="ECO:0000256" key="11">
    <source>
        <dbReference type="RuleBase" id="RU365097"/>
    </source>
</evidence>
<dbReference type="EMBL" id="JACHWZ010000002">
    <property type="protein sequence ID" value="MBB3059647.1"/>
    <property type="molecule type" value="Genomic_DNA"/>
</dbReference>
<dbReference type="RefSeq" id="WP_183456281.1">
    <property type="nucleotide sequence ID" value="NZ_JACHWZ010000002.1"/>
</dbReference>
<feature type="domain" description="ABC transmembrane type-1" evidence="12">
    <location>
        <begin position="11"/>
        <end position="215"/>
    </location>
</feature>
<dbReference type="InterPro" id="IPR035906">
    <property type="entry name" value="MetI-like_sf"/>
</dbReference>
<dbReference type="PROSITE" id="PS50928">
    <property type="entry name" value="ABC_TM1"/>
    <property type="match status" value="1"/>
</dbReference>
<evidence type="ECO:0000256" key="9">
    <source>
        <dbReference type="ARBA" id="ARBA00023136"/>
    </source>
</evidence>
<dbReference type="Proteomes" id="UP000535937">
    <property type="component" value="Unassembled WGS sequence"/>
</dbReference>
<evidence type="ECO:0000256" key="3">
    <source>
        <dbReference type="ARBA" id="ARBA00007069"/>
    </source>
</evidence>
<feature type="transmembrane region" description="Helical" evidence="10">
    <location>
        <begin position="198"/>
        <end position="218"/>
    </location>
</feature>
<evidence type="ECO:0000313" key="13">
    <source>
        <dbReference type="EMBL" id="MBB3059647.1"/>
    </source>
</evidence>
<keyword evidence="8 10" id="KW-1133">Transmembrane helix</keyword>
<evidence type="ECO:0000256" key="8">
    <source>
        <dbReference type="ARBA" id="ARBA00022989"/>
    </source>
</evidence>
<keyword evidence="4 10" id="KW-0813">Transport</keyword>
<comment type="caution">
    <text evidence="13">The sequence shown here is derived from an EMBL/GenBank/DDBJ whole genome shotgun (WGS) entry which is preliminary data.</text>
</comment>
<reference evidence="13 14" key="1">
    <citation type="submission" date="2020-08" db="EMBL/GenBank/DDBJ databases">
        <title>Genomic Encyclopedia of Type Strains, Phase III (KMG-III): the genomes of soil and plant-associated and newly described type strains.</title>
        <authorList>
            <person name="Whitman W."/>
        </authorList>
    </citation>
    <scope>NUCLEOTIDE SEQUENCE [LARGE SCALE GENOMIC DNA]</scope>
    <source>
        <strain evidence="13 14">CECT 8799</strain>
    </source>
</reference>
<dbReference type="Gene3D" id="1.10.3720.10">
    <property type="entry name" value="MetI-like"/>
    <property type="match status" value="1"/>
</dbReference>
<dbReference type="SUPFAM" id="SSF161098">
    <property type="entry name" value="MetI-like"/>
    <property type="match status" value="1"/>
</dbReference>
<dbReference type="AlphaFoldDB" id="A0A7W4W9H0"/>
<comment type="function">
    <text evidence="1 11">Part of the binding-protein-dependent transport system for molybdenum; probably responsible for the translocation of the substrate across the membrane.</text>
</comment>
<evidence type="ECO:0000256" key="5">
    <source>
        <dbReference type="ARBA" id="ARBA00022475"/>
    </source>
</evidence>
<evidence type="ECO:0000256" key="1">
    <source>
        <dbReference type="ARBA" id="ARBA00002949"/>
    </source>
</evidence>
<evidence type="ECO:0000256" key="7">
    <source>
        <dbReference type="ARBA" id="ARBA00022692"/>
    </source>
</evidence>
<keyword evidence="6 11" id="KW-0500">Molybdenum</keyword>
<dbReference type="GO" id="GO:0005886">
    <property type="term" value="C:plasma membrane"/>
    <property type="evidence" value="ECO:0007669"/>
    <property type="project" value="UniProtKB-SubCell"/>
</dbReference>
<keyword evidence="11" id="KW-0997">Cell inner membrane</keyword>
<dbReference type="PANTHER" id="PTHR30183:SF8">
    <property type="entry name" value="MOLYBDENUM TRANSPORT SYSTEM PERMEASE"/>
    <property type="match status" value="1"/>
</dbReference>
<protein>
    <recommendedName>
        <fullName evidence="11">Molybdenum transport system permease</fullName>
    </recommendedName>
</protein>
<evidence type="ECO:0000259" key="12">
    <source>
        <dbReference type="PROSITE" id="PS50928"/>
    </source>
</evidence>
<dbReference type="PANTHER" id="PTHR30183">
    <property type="entry name" value="MOLYBDENUM TRANSPORT SYSTEM PERMEASE PROTEIN MODB"/>
    <property type="match status" value="1"/>
</dbReference>
<name>A0A7W4W9H0_9GAMM</name>
<evidence type="ECO:0000256" key="10">
    <source>
        <dbReference type="RuleBase" id="RU363032"/>
    </source>
</evidence>
<feature type="transmembrane region" description="Helical" evidence="10">
    <location>
        <begin position="12"/>
        <end position="37"/>
    </location>
</feature>
<keyword evidence="9 10" id="KW-0472">Membrane</keyword>
<feature type="transmembrane region" description="Helical" evidence="10">
    <location>
        <begin position="88"/>
        <end position="108"/>
    </location>
</feature>
<dbReference type="NCBIfam" id="TIGR02141">
    <property type="entry name" value="modB_ABC"/>
    <property type="match status" value="1"/>
</dbReference>
<dbReference type="GO" id="GO:0015098">
    <property type="term" value="F:molybdate ion transmembrane transporter activity"/>
    <property type="evidence" value="ECO:0007669"/>
    <property type="project" value="UniProtKB-UniRule"/>
</dbReference>
<feature type="transmembrane region" description="Helical" evidence="10">
    <location>
        <begin position="164"/>
        <end position="186"/>
    </location>
</feature>
<sequence length="242" mass="26036">MNLSATDWQALLLTLKLAGVTTLLLALLGIPLSWWLANRRGRLRPLLEVVLSLPLVLPPTVLGFYLLLLLSPNQPLGALWQQLFNRPLVFSFPGLVAASMLYSLPFMVQPLLAAFDQRALPLAQAAAGLGMPPLARLRSVVLPACRSALVVALSMTFAHTLGEFGVVLMIGGAIPGETQVVSVALYQHVENLDYGGAHRLALVLLLLSVLLLLLGRYWGGRLSGVLLPSRKSSVESALEARP</sequence>
<dbReference type="InterPro" id="IPR011867">
    <property type="entry name" value="ModB_ABC"/>
</dbReference>
<feature type="transmembrane region" description="Helical" evidence="10">
    <location>
        <begin position="49"/>
        <end position="68"/>
    </location>
</feature>
<accession>A0A7W4W9H0</accession>
<proteinExistence type="inferred from homology"/>
<keyword evidence="7 10" id="KW-0812">Transmembrane</keyword>
<evidence type="ECO:0000256" key="6">
    <source>
        <dbReference type="ARBA" id="ARBA00022505"/>
    </source>
</evidence>
<comment type="similarity">
    <text evidence="3 11">Belongs to the binding-protein-dependent transport system permease family. CysTW subfamily.</text>
</comment>
<evidence type="ECO:0000256" key="2">
    <source>
        <dbReference type="ARBA" id="ARBA00004651"/>
    </source>
</evidence>
<dbReference type="CDD" id="cd06261">
    <property type="entry name" value="TM_PBP2"/>
    <property type="match status" value="1"/>
</dbReference>
<evidence type="ECO:0000256" key="4">
    <source>
        <dbReference type="ARBA" id="ARBA00022448"/>
    </source>
</evidence>
<keyword evidence="14" id="KW-1185">Reference proteome</keyword>
<keyword evidence="5" id="KW-1003">Cell membrane</keyword>
<dbReference type="Pfam" id="PF00528">
    <property type="entry name" value="BPD_transp_1"/>
    <property type="match status" value="1"/>
</dbReference>
<comment type="subcellular location">
    <subcellularLocation>
        <location evidence="11">Cell inner membrane</location>
        <topology evidence="11">Multi-pass membrane protein</topology>
    </subcellularLocation>
    <subcellularLocation>
        <location evidence="2 10">Cell membrane</location>
        <topology evidence="2 10">Multi-pass membrane protein</topology>
    </subcellularLocation>
</comment>
<organism evidence="13 14">
    <name type="scientific">Microbulbifer rhizosphaerae</name>
    <dbReference type="NCBI Taxonomy" id="1562603"/>
    <lineage>
        <taxon>Bacteria</taxon>
        <taxon>Pseudomonadati</taxon>
        <taxon>Pseudomonadota</taxon>
        <taxon>Gammaproteobacteria</taxon>
        <taxon>Cellvibrionales</taxon>
        <taxon>Microbulbiferaceae</taxon>
        <taxon>Microbulbifer</taxon>
    </lineage>
</organism>
<gene>
    <name evidence="13" type="ORF">FHS09_000455</name>
</gene>
<dbReference type="InterPro" id="IPR000515">
    <property type="entry name" value="MetI-like"/>
</dbReference>